<dbReference type="Proteomes" id="UP000677244">
    <property type="component" value="Unassembled WGS sequence"/>
</dbReference>
<comment type="caution">
    <text evidence="1">The sequence shown here is derived from an EMBL/GenBank/DDBJ whole genome shotgun (WGS) entry which is preliminary data.</text>
</comment>
<dbReference type="EMBL" id="JAGHKO010000004">
    <property type="protein sequence ID" value="MBO9202038.1"/>
    <property type="molecule type" value="Genomic_DNA"/>
</dbReference>
<accession>A0ABS3YVZ3</accession>
<evidence type="ECO:0000313" key="1">
    <source>
        <dbReference type="EMBL" id="MBO9202038.1"/>
    </source>
</evidence>
<proteinExistence type="predicted"/>
<reference evidence="1 2" key="1">
    <citation type="submission" date="2021-03" db="EMBL/GenBank/DDBJ databases">
        <title>Assistant Professor.</title>
        <authorList>
            <person name="Huq M.A."/>
        </authorList>
    </citation>
    <scope>NUCLEOTIDE SEQUENCE [LARGE SCALE GENOMIC DNA]</scope>
    <source>
        <strain evidence="1 2">MAH-29</strain>
    </source>
</reference>
<organism evidence="1 2">
    <name type="scientific">Niastella soli</name>
    <dbReference type="NCBI Taxonomy" id="2821487"/>
    <lineage>
        <taxon>Bacteria</taxon>
        <taxon>Pseudomonadati</taxon>
        <taxon>Bacteroidota</taxon>
        <taxon>Chitinophagia</taxon>
        <taxon>Chitinophagales</taxon>
        <taxon>Chitinophagaceae</taxon>
        <taxon>Niastella</taxon>
    </lineage>
</organism>
<evidence type="ECO:0008006" key="3">
    <source>
        <dbReference type="Google" id="ProtNLM"/>
    </source>
</evidence>
<keyword evidence="2" id="KW-1185">Reference proteome</keyword>
<protein>
    <recommendedName>
        <fullName evidence="3">CD-NTase-associated protein 12/Pycsar effector protein TIR domain-containing protein</fullName>
    </recommendedName>
</protein>
<name>A0ABS3YVZ3_9BACT</name>
<sequence length="311" mass="35654">MDQLKLFEDLLLETSKINYTNRELFELIEERAKMYVRKFFGDQSHYLNDLNSINYAPLIYFSDIAPDHNLYFEGGLKDFKKIITIIIEDLRLSTNYPALSSTGIATTISLDKGLSAIVNPEKRKALDGKTIHILIASPSDVTVERELLVNSLETKFRREGFESQCGKRIIIRGWEELASQSGYGQDIINKQVLKKVDIVLAVFKHKLGTPTIDPTTSVKREESGTAEELLFAINNSSTNNPPLGMAYFFSEAPNMSFDSIEFEKSVEEWKRLKKFKQDIRHKILYKEYSSSDKLLTQACSDISENIRQHFE</sequence>
<evidence type="ECO:0000313" key="2">
    <source>
        <dbReference type="Proteomes" id="UP000677244"/>
    </source>
</evidence>
<dbReference type="RefSeq" id="WP_209140091.1">
    <property type="nucleotide sequence ID" value="NZ_JAGHKO010000004.1"/>
</dbReference>
<gene>
    <name evidence="1" type="ORF">J7I42_17270</name>
</gene>